<gene>
    <name evidence="1" type="ORF">EB796_023642</name>
</gene>
<sequence length="72" mass="8350">MYTWRQFTTERKVIQDCKGFIDGDLIENFLDLSQDKKQDVVNGLKIDDESGMTKDATVDDITKIVEDLTRIH</sequence>
<dbReference type="Proteomes" id="UP000593567">
    <property type="component" value="Unassembled WGS sequence"/>
</dbReference>
<proteinExistence type="predicted"/>
<dbReference type="OrthoDB" id="433457at2759"/>
<organism evidence="1 2">
    <name type="scientific">Bugula neritina</name>
    <name type="common">Brown bryozoan</name>
    <name type="synonym">Sertularia neritina</name>
    <dbReference type="NCBI Taxonomy" id="10212"/>
    <lineage>
        <taxon>Eukaryota</taxon>
        <taxon>Metazoa</taxon>
        <taxon>Spiralia</taxon>
        <taxon>Lophotrochozoa</taxon>
        <taxon>Bryozoa</taxon>
        <taxon>Gymnolaemata</taxon>
        <taxon>Cheilostomatida</taxon>
        <taxon>Flustrina</taxon>
        <taxon>Buguloidea</taxon>
        <taxon>Bugulidae</taxon>
        <taxon>Bugula</taxon>
    </lineage>
</organism>
<dbReference type="EMBL" id="VXIV02003345">
    <property type="protein sequence ID" value="KAF6018029.1"/>
    <property type="molecule type" value="Genomic_DNA"/>
</dbReference>
<reference evidence="1" key="1">
    <citation type="submission" date="2020-06" db="EMBL/GenBank/DDBJ databases">
        <title>Draft genome of Bugula neritina, a colonial animal packing powerful symbionts and potential medicines.</title>
        <authorList>
            <person name="Rayko M."/>
        </authorList>
    </citation>
    <scope>NUCLEOTIDE SEQUENCE [LARGE SCALE GENOMIC DNA]</scope>
    <source>
        <strain evidence="1">Kwan_BN1</strain>
    </source>
</reference>
<dbReference type="Gene3D" id="1.10.150.910">
    <property type="match status" value="1"/>
</dbReference>
<protein>
    <submittedName>
        <fullName evidence="1">Uncharacterized protein</fullName>
    </submittedName>
</protein>
<evidence type="ECO:0000313" key="1">
    <source>
        <dbReference type="EMBL" id="KAF6018029.1"/>
    </source>
</evidence>
<evidence type="ECO:0000313" key="2">
    <source>
        <dbReference type="Proteomes" id="UP000593567"/>
    </source>
</evidence>
<keyword evidence="2" id="KW-1185">Reference proteome</keyword>
<dbReference type="AlphaFoldDB" id="A0A7J7IVV0"/>
<accession>A0A7J7IVV0</accession>
<comment type="caution">
    <text evidence="1">The sequence shown here is derived from an EMBL/GenBank/DDBJ whole genome shotgun (WGS) entry which is preliminary data.</text>
</comment>
<name>A0A7J7IVV0_BUGNE</name>